<dbReference type="SUPFAM" id="SSF53474">
    <property type="entry name" value="alpha/beta-Hydrolases"/>
    <property type="match status" value="1"/>
</dbReference>
<organism evidence="1 2">
    <name type="scientific">Capnocytophaga gingivalis</name>
    <dbReference type="NCBI Taxonomy" id="1017"/>
    <lineage>
        <taxon>Bacteria</taxon>
        <taxon>Pseudomonadati</taxon>
        <taxon>Bacteroidota</taxon>
        <taxon>Flavobacteriia</taxon>
        <taxon>Flavobacteriales</taxon>
        <taxon>Flavobacteriaceae</taxon>
        <taxon>Capnocytophaga</taxon>
    </lineage>
</organism>
<keyword evidence="2" id="KW-1185">Reference proteome</keyword>
<keyword evidence="1" id="KW-0378">Hydrolase</keyword>
<dbReference type="Gene3D" id="3.40.50.1820">
    <property type="entry name" value="alpha/beta hydrolase"/>
    <property type="match status" value="1"/>
</dbReference>
<gene>
    <name evidence="1" type="ORF">VJJ08_05265</name>
</gene>
<dbReference type="RefSeq" id="WP_323983050.1">
    <property type="nucleotide sequence ID" value="NZ_JAYKBW010000005.1"/>
</dbReference>
<evidence type="ECO:0000313" key="1">
    <source>
        <dbReference type="EMBL" id="MEB3074708.1"/>
    </source>
</evidence>
<accession>A0ABU5Z8K4</accession>
<reference evidence="1 2" key="1">
    <citation type="submission" date="2023-12" db="EMBL/GenBank/DDBJ databases">
        <title>Genomic sequences of Capnocytophaga and Parvimonas strains.</title>
        <authorList>
            <person name="Watt R.M."/>
            <person name="Wang M."/>
            <person name="Yang T."/>
            <person name="Tong W.M."/>
        </authorList>
    </citation>
    <scope>NUCLEOTIDE SEQUENCE [LARGE SCALE GENOMIC DNA]</scope>
    <source>
        <strain evidence="1 2">CCUG 13096</strain>
    </source>
</reference>
<evidence type="ECO:0000313" key="2">
    <source>
        <dbReference type="Proteomes" id="UP001311730"/>
    </source>
</evidence>
<dbReference type="GO" id="GO:0016787">
    <property type="term" value="F:hydrolase activity"/>
    <property type="evidence" value="ECO:0007669"/>
    <property type="project" value="UniProtKB-KW"/>
</dbReference>
<name>A0ABU5Z8K4_9FLAO</name>
<dbReference type="InterPro" id="IPR029058">
    <property type="entry name" value="AB_hydrolase_fold"/>
</dbReference>
<dbReference type="Proteomes" id="UP001311730">
    <property type="component" value="Unassembled WGS sequence"/>
</dbReference>
<dbReference type="EMBL" id="JAYKBW010000005">
    <property type="protein sequence ID" value="MEB3074708.1"/>
    <property type="molecule type" value="Genomic_DNA"/>
</dbReference>
<comment type="caution">
    <text evidence="1">The sequence shown here is derived from an EMBL/GenBank/DDBJ whole genome shotgun (WGS) entry which is preliminary data.</text>
</comment>
<protein>
    <submittedName>
        <fullName evidence="1">Alpha/beta hydrolase</fullName>
    </submittedName>
</protein>
<sequence length="216" mass="25525">MAIPVYCMPGMAASPRIFQHLEWPEPYEVHLLDWDEPHPQESFKEYASRIAKQITAPNPILIGVSLGGVLVQQIATLLPEYRCVVLISSIKLAEELPYWMQCCKRLKLHHLLPLKWIASFEFWKRTKRYKKLYYKYIGLASPNYLSWSVRELLDWQFPVLPPEKLIHIQGDKDIVFPIKNIKDCICIHKGTHIMIINRFRWFNEHLIPLIERFSDS</sequence>
<proteinExistence type="predicted"/>